<evidence type="ECO:0000256" key="4">
    <source>
        <dbReference type="ARBA" id="ARBA00022807"/>
    </source>
</evidence>
<feature type="chain" id="PRO_5045572803" evidence="6">
    <location>
        <begin position="33"/>
        <end position="330"/>
    </location>
</feature>
<dbReference type="Pfam" id="PF00877">
    <property type="entry name" value="NLPC_P60"/>
    <property type="match status" value="1"/>
</dbReference>
<dbReference type="PANTHER" id="PTHR47359">
    <property type="entry name" value="PEPTIDOGLYCAN DL-ENDOPEPTIDASE CWLO"/>
    <property type="match status" value="1"/>
</dbReference>
<keyword evidence="9" id="KW-1185">Reference proteome</keyword>
<evidence type="ECO:0000313" key="8">
    <source>
        <dbReference type="EMBL" id="MFC0565054.1"/>
    </source>
</evidence>
<gene>
    <name evidence="8" type="ORF">ACFFHU_13030</name>
</gene>
<reference evidence="8 9" key="1">
    <citation type="submission" date="2024-09" db="EMBL/GenBank/DDBJ databases">
        <authorList>
            <person name="Sun Q."/>
            <person name="Mori K."/>
        </authorList>
    </citation>
    <scope>NUCLEOTIDE SEQUENCE [LARGE SCALE GENOMIC DNA]</scope>
    <source>
        <strain evidence="8 9">TBRC 2205</strain>
    </source>
</reference>
<evidence type="ECO:0000256" key="3">
    <source>
        <dbReference type="ARBA" id="ARBA00022801"/>
    </source>
</evidence>
<keyword evidence="6" id="KW-0732">Signal</keyword>
<dbReference type="PROSITE" id="PS51935">
    <property type="entry name" value="NLPC_P60"/>
    <property type="match status" value="1"/>
</dbReference>
<sequence>MVVPTNVSSRRLVSLAASVVIVLGAAPGAALAAPDPAGTARQLADASEQLEVVVEDYNDLHEDLLDTQARIAALGVELANLERGLADRRGQVARIAATAYRTGRTDTVAVLAVLDGNSSDLVESLMTLQQLGRDQRDALNRLTDSRDRLTVARRDARALAAAQQSEERQLDLRKRQIEGEIVRLTELRRAAGRAAAGPRAAAPAPAPAPPPAAGGAGARAVRFAYAQLGKSYRWGASGPDGYDCSGLTSAAWAAAGVRLPHNAARQWRAVPHVGRSELRPGDLIFYYPSIHHVAIYVGGGRMIHAPRTGEQIRVDAVDSQPVHGYGRPGG</sequence>
<organism evidence="8 9">
    <name type="scientific">Plantactinospora siamensis</name>
    <dbReference type="NCBI Taxonomy" id="555372"/>
    <lineage>
        <taxon>Bacteria</taxon>
        <taxon>Bacillati</taxon>
        <taxon>Actinomycetota</taxon>
        <taxon>Actinomycetes</taxon>
        <taxon>Micromonosporales</taxon>
        <taxon>Micromonosporaceae</taxon>
        <taxon>Plantactinospora</taxon>
    </lineage>
</organism>
<evidence type="ECO:0000259" key="7">
    <source>
        <dbReference type="PROSITE" id="PS51935"/>
    </source>
</evidence>
<evidence type="ECO:0000256" key="2">
    <source>
        <dbReference type="ARBA" id="ARBA00022670"/>
    </source>
</evidence>
<keyword evidence="4" id="KW-0788">Thiol protease</keyword>
<dbReference type="EMBL" id="JBHLUE010000010">
    <property type="protein sequence ID" value="MFC0565054.1"/>
    <property type="molecule type" value="Genomic_DNA"/>
</dbReference>
<comment type="similarity">
    <text evidence="1">Belongs to the peptidase C40 family.</text>
</comment>
<dbReference type="SUPFAM" id="SSF54001">
    <property type="entry name" value="Cysteine proteinases"/>
    <property type="match status" value="1"/>
</dbReference>
<dbReference type="Proteomes" id="UP001589894">
    <property type="component" value="Unassembled WGS sequence"/>
</dbReference>
<evidence type="ECO:0000256" key="5">
    <source>
        <dbReference type="SAM" id="MobiDB-lite"/>
    </source>
</evidence>
<feature type="signal peptide" evidence="6">
    <location>
        <begin position="1"/>
        <end position="32"/>
    </location>
</feature>
<comment type="caution">
    <text evidence="8">The sequence shown here is derived from an EMBL/GenBank/DDBJ whole genome shotgun (WGS) entry which is preliminary data.</text>
</comment>
<proteinExistence type="inferred from homology"/>
<name>A0ABV6NX96_9ACTN</name>
<feature type="domain" description="NlpC/P60" evidence="7">
    <location>
        <begin position="214"/>
        <end position="330"/>
    </location>
</feature>
<protein>
    <submittedName>
        <fullName evidence="8">NlpC/P60 family protein</fullName>
    </submittedName>
</protein>
<dbReference type="Gene3D" id="3.90.1720.10">
    <property type="entry name" value="endopeptidase domain like (from Nostoc punctiforme)"/>
    <property type="match status" value="1"/>
</dbReference>
<dbReference type="InterPro" id="IPR038765">
    <property type="entry name" value="Papain-like_cys_pep_sf"/>
</dbReference>
<dbReference type="PANTHER" id="PTHR47359:SF3">
    <property type="entry name" value="NLP_P60 DOMAIN-CONTAINING PROTEIN-RELATED"/>
    <property type="match status" value="1"/>
</dbReference>
<dbReference type="InterPro" id="IPR000064">
    <property type="entry name" value="NLP_P60_dom"/>
</dbReference>
<evidence type="ECO:0000313" key="9">
    <source>
        <dbReference type="Proteomes" id="UP001589894"/>
    </source>
</evidence>
<dbReference type="InterPro" id="IPR051794">
    <property type="entry name" value="PG_Endopeptidase_C40"/>
</dbReference>
<evidence type="ECO:0000256" key="6">
    <source>
        <dbReference type="SAM" id="SignalP"/>
    </source>
</evidence>
<accession>A0ABV6NX96</accession>
<keyword evidence="2" id="KW-0645">Protease</keyword>
<keyword evidence="3" id="KW-0378">Hydrolase</keyword>
<dbReference type="RefSeq" id="WP_377338562.1">
    <property type="nucleotide sequence ID" value="NZ_JBHLUE010000010.1"/>
</dbReference>
<feature type="region of interest" description="Disordered" evidence="5">
    <location>
        <begin position="195"/>
        <end position="215"/>
    </location>
</feature>
<evidence type="ECO:0000256" key="1">
    <source>
        <dbReference type="ARBA" id="ARBA00007074"/>
    </source>
</evidence>